<feature type="transmembrane region" description="Helical" evidence="1">
    <location>
        <begin position="66"/>
        <end position="84"/>
    </location>
</feature>
<dbReference type="InterPro" id="IPR055568">
    <property type="entry name" value="DUF7144"/>
</dbReference>
<protein>
    <recommendedName>
        <fullName evidence="2">DUF7144 domain-containing protein</fullName>
    </recommendedName>
</protein>
<dbReference type="Pfam" id="PF23636">
    <property type="entry name" value="DUF7144"/>
    <property type="match status" value="1"/>
</dbReference>
<dbReference type="RefSeq" id="WP_251418468.1">
    <property type="nucleotide sequence ID" value="NZ_JAMQGM010000049.1"/>
</dbReference>
<reference evidence="3" key="1">
    <citation type="journal article" date="2023" name="Int. J. Syst. Evol. Microbiol.">
        <title>Streptomyces meridianus sp. nov. isolated from brackish water of the Tagus estuary in Alcochete, Portugal.</title>
        <authorList>
            <person name="Santos J.D.N."/>
            <person name="Klimek D."/>
            <person name="Calusinska M."/>
            <person name="Lobo Da Cunha A."/>
            <person name="Catita J."/>
            <person name="Goncalves H."/>
            <person name="Gonzalez I."/>
            <person name="Reyes F."/>
            <person name="Lage O.M."/>
        </authorList>
    </citation>
    <scope>NUCLEOTIDE SEQUENCE</scope>
    <source>
        <strain evidence="3">MTZ3.1</strain>
    </source>
</reference>
<feature type="transmembrane region" description="Helical" evidence="1">
    <location>
        <begin position="91"/>
        <end position="109"/>
    </location>
</feature>
<feature type="transmembrane region" description="Helical" evidence="1">
    <location>
        <begin position="21"/>
        <end position="46"/>
    </location>
</feature>
<accession>A0ABT0XBW2</accession>
<keyword evidence="1" id="KW-0472">Membrane</keyword>
<keyword evidence="1" id="KW-0812">Transmembrane</keyword>
<evidence type="ECO:0000259" key="2">
    <source>
        <dbReference type="Pfam" id="PF23636"/>
    </source>
</evidence>
<evidence type="ECO:0000313" key="4">
    <source>
        <dbReference type="Proteomes" id="UP001167160"/>
    </source>
</evidence>
<keyword evidence="4" id="KW-1185">Reference proteome</keyword>
<name>A0ABT0XBW2_9ACTN</name>
<comment type="caution">
    <text evidence="3">The sequence shown here is derived from an EMBL/GenBank/DDBJ whole genome shotgun (WGS) entry which is preliminary data.</text>
</comment>
<gene>
    <name evidence="3" type="ORF">M1E25_22150</name>
</gene>
<sequence length="140" mass="14854">MATHAGQHPGRYQQHRGAVAGWTMTAAVLLVVGGAMAIFEGIAAIAKDDIFVSTANYTYQFSVSGWGWVHLFLGIAVVLAGFALMTGAMWARVVGVVVAGLSMISHFMFLPYAPVWSIVLIAVDAFIIWALCAPRAALGD</sequence>
<proteinExistence type="predicted"/>
<dbReference type="Proteomes" id="UP001167160">
    <property type="component" value="Unassembled WGS sequence"/>
</dbReference>
<organism evidence="3 4">
    <name type="scientific">Streptomyces meridianus</name>
    <dbReference type="NCBI Taxonomy" id="2938945"/>
    <lineage>
        <taxon>Bacteria</taxon>
        <taxon>Bacillati</taxon>
        <taxon>Actinomycetota</taxon>
        <taxon>Actinomycetes</taxon>
        <taxon>Kitasatosporales</taxon>
        <taxon>Streptomycetaceae</taxon>
        <taxon>Streptomyces</taxon>
    </lineage>
</organism>
<feature type="transmembrane region" description="Helical" evidence="1">
    <location>
        <begin position="115"/>
        <end position="138"/>
    </location>
</feature>
<dbReference type="EMBL" id="JAMQGM010000049">
    <property type="protein sequence ID" value="MCM2580015.1"/>
    <property type="molecule type" value="Genomic_DNA"/>
</dbReference>
<evidence type="ECO:0000256" key="1">
    <source>
        <dbReference type="SAM" id="Phobius"/>
    </source>
</evidence>
<feature type="domain" description="DUF7144" evidence="2">
    <location>
        <begin position="22"/>
        <end position="135"/>
    </location>
</feature>
<keyword evidence="1" id="KW-1133">Transmembrane helix</keyword>
<evidence type="ECO:0000313" key="3">
    <source>
        <dbReference type="EMBL" id="MCM2580015.1"/>
    </source>
</evidence>